<dbReference type="InterPro" id="IPR037294">
    <property type="entry name" value="ABC_BtuC-like"/>
</dbReference>
<feature type="transmembrane region" description="Helical" evidence="8">
    <location>
        <begin position="221"/>
        <end position="242"/>
    </location>
</feature>
<dbReference type="PANTHER" id="PTHR30472:SF67">
    <property type="entry name" value="PERMEASE OF ABC TRANSPORTER-RELATED"/>
    <property type="match status" value="1"/>
</dbReference>
<dbReference type="InterPro" id="IPR000522">
    <property type="entry name" value="ABC_transptr_permease_BtuC"/>
</dbReference>
<feature type="transmembrane region" description="Helical" evidence="8">
    <location>
        <begin position="273"/>
        <end position="296"/>
    </location>
</feature>
<feature type="transmembrane region" description="Helical" evidence="8">
    <location>
        <begin position="308"/>
        <end position="326"/>
    </location>
</feature>
<dbReference type="Gene3D" id="1.10.3470.10">
    <property type="entry name" value="ABC transporter involved in vitamin B12 uptake, BtuC"/>
    <property type="match status" value="1"/>
</dbReference>
<feature type="transmembrane region" description="Helical" evidence="8">
    <location>
        <begin position="179"/>
        <end position="201"/>
    </location>
</feature>
<name>A0A6G7YAJ4_9ACTN</name>
<comment type="similarity">
    <text evidence="2">Belongs to the binding-protein-dependent transport system permease family. FecCD subfamily.</text>
</comment>
<evidence type="ECO:0000256" key="7">
    <source>
        <dbReference type="ARBA" id="ARBA00023136"/>
    </source>
</evidence>
<feature type="transmembrane region" description="Helical" evidence="8">
    <location>
        <begin position="26"/>
        <end position="47"/>
    </location>
</feature>
<dbReference type="AlphaFoldDB" id="A0A6G7YAJ4"/>
<dbReference type="GO" id="GO:0005886">
    <property type="term" value="C:plasma membrane"/>
    <property type="evidence" value="ECO:0007669"/>
    <property type="project" value="UniProtKB-SubCell"/>
</dbReference>
<dbReference type="Proteomes" id="UP000501058">
    <property type="component" value="Chromosome"/>
</dbReference>
<dbReference type="GO" id="GO:0022857">
    <property type="term" value="F:transmembrane transporter activity"/>
    <property type="evidence" value="ECO:0007669"/>
    <property type="project" value="InterPro"/>
</dbReference>
<keyword evidence="3" id="KW-0813">Transport</keyword>
<keyword evidence="7 8" id="KW-0472">Membrane</keyword>
<keyword evidence="5 8" id="KW-0812">Transmembrane</keyword>
<dbReference type="CDD" id="cd06550">
    <property type="entry name" value="TM_ABC_iron-siderophores_like"/>
    <property type="match status" value="1"/>
</dbReference>
<feature type="transmembrane region" description="Helical" evidence="8">
    <location>
        <begin position="89"/>
        <end position="106"/>
    </location>
</feature>
<evidence type="ECO:0000256" key="1">
    <source>
        <dbReference type="ARBA" id="ARBA00004651"/>
    </source>
</evidence>
<sequence length="362" mass="36855">MVADARVRPLARHRPRPAPPAGRPPVAPVALGLAVLLLISMVIALGIGSVQVPWTDVVAVIARRLRLIEGAGVTALQDDIVWRLRAPRVLGAACVGAVLAVCGAVLQSLTGNELADPYLLGVSSGASVGAVFVLVFGVGVLAPQSLLMMAASFAGALAALAIVLALARGRSGDLPASRTILAGVAVGQLCGALTSLMIMVFGHNTAARSAMEWMLGTMAGLRWPTTSITLVLAAAVLALTLGHARTLDAFSFGESAAASLGVAVNRARWTLMLGTALAAAGTVAFVGPIGFVGLTVPHIVRFLVGARHAVLLPLSAAAGAILLIWSDTAARSLTSSEIPIGIVTAVVGTPVLIHLLRRRARA</sequence>
<feature type="transmembrane region" description="Helical" evidence="8">
    <location>
        <begin position="118"/>
        <end position="140"/>
    </location>
</feature>
<evidence type="ECO:0000256" key="3">
    <source>
        <dbReference type="ARBA" id="ARBA00022448"/>
    </source>
</evidence>
<evidence type="ECO:0000256" key="5">
    <source>
        <dbReference type="ARBA" id="ARBA00022692"/>
    </source>
</evidence>
<dbReference type="Pfam" id="PF01032">
    <property type="entry name" value="FecCD"/>
    <property type="match status" value="1"/>
</dbReference>
<dbReference type="GO" id="GO:0033214">
    <property type="term" value="P:siderophore-iron import into cell"/>
    <property type="evidence" value="ECO:0007669"/>
    <property type="project" value="TreeGrafter"/>
</dbReference>
<dbReference type="KEGG" id="prv:G7070_17050"/>
<feature type="transmembrane region" description="Helical" evidence="8">
    <location>
        <begin position="146"/>
        <end position="167"/>
    </location>
</feature>
<evidence type="ECO:0000256" key="8">
    <source>
        <dbReference type="SAM" id="Phobius"/>
    </source>
</evidence>
<organism evidence="9 10">
    <name type="scientific">Propioniciclava coleopterorum</name>
    <dbReference type="NCBI Taxonomy" id="2714937"/>
    <lineage>
        <taxon>Bacteria</taxon>
        <taxon>Bacillati</taxon>
        <taxon>Actinomycetota</taxon>
        <taxon>Actinomycetes</taxon>
        <taxon>Propionibacteriales</taxon>
        <taxon>Propionibacteriaceae</taxon>
        <taxon>Propioniciclava</taxon>
    </lineage>
</organism>
<feature type="transmembrane region" description="Helical" evidence="8">
    <location>
        <begin position="338"/>
        <end position="356"/>
    </location>
</feature>
<proteinExistence type="inferred from homology"/>
<dbReference type="PANTHER" id="PTHR30472">
    <property type="entry name" value="FERRIC ENTEROBACTIN TRANSPORT SYSTEM PERMEASE PROTEIN"/>
    <property type="match status" value="1"/>
</dbReference>
<evidence type="ECO:0000313" key="10">
    <source>
        <dbReference type="Proteomes" id="UP000501058"/>
    </source>
</evidence>
<evidence type="ECO:0000256" key="4">
    <source>
        <dbReference type="ARBA" id="ARBA00022475"/>
    </source>
</evidence>
<evidence type="ECO:0000256" key="6">
    <source>
        <dbReference type="ARBA" id="ARBA00022989"/>
    </source>
</evidence>
<dbReference type="FunFam" id="1.10.3470.10:FF:000001">
    <property type="entry name" value="Vitamin B12 ABC transporter permease BtuC"/>
    <property type="match status" value="1"/>
</dbReference>
<evidence type="ECO:0000256" key="2">
    <source>
        <dbReference type="ARBA" id="ARBA00007935"/>
    </source>
</evidence>
<keyword evidence="4" id="KW-1003">Cell membrane</keyword>
<gene>
    <name evidence="9" type="ORF">G7070_17050</name>
</gene>
<dbReference type="SUPFAM" id="SSF81345">
    <property type="entry name" value="ABC transporter involved in vitamin B12 uptake, BtuC"/>
    <property type="match status" value="1"/>
</dbReference>
<dbReference type="EMBL" id="CP049865">
    <property type="protein sequence ID" value="QIK73658.1"/>
    <property type="molecule type" value="Genomic_DNA"/>
</dbReference>
<keyword evidence="6 8" id="KW-1133">Transmembrane helix</keyword>
<protein>
    <submittedName>
        <fullName evidence="9">Iron chelate uptake ABC transporter family permease subunit</fullName>
    </submittedName>
</protein>
<keyword evidence="10" id="KW-1185">Reference proteome</keyword>
<reference evidence="9 10" key="1">
    <citation type="submission" date="2020-03" db="EMBL/GenBank/DDBJ databases">
        <title>Propioniciclava sp. nov., isolated from Hydrophilus acuminatus.</title>
        <authorList>
            <person name="Hyun D.-W."/>
            <person name="Bae J.-W."/>
        </authorList>
    </citation>
    <scope>NUCLEOTIDE SEQUENCE [LARGE SCALE GENOMIC DNA]</scope>
    <source>
        <strain evidence="9 10">HDW11</strain>
    </source>
</reference>
<accession>A0A6G7YAJ4</accession>
<comment type="subcellular location">
    <subcellularLocation>
        <location evidence="1">Cell membrane</location>
        <topology evidence="1">Multi-pass membrane protein</topology>
    </subcellularLocation>
</comment>
<evidence type="ECO:0000313" key="9">
    <source>
        <dbReference type="EMBL" id="QIK73658.1"/>
    </source>
</evidence>